<evidence type="ECO:0000313" key="2">
    <source>
        <dbReference type="Proteomes" id="UP001597476"/>
    </source>
</evidence>
<dbReference type="EMBL" id="JBHULY010000005">
    <property type="protein sequence ID" value="MFD2725197.1"/>
    <property type="molecule type" value="Genomic_DNA"/>
</dbReference>
<reference evidence="2" key="1">
    <citation type="journal article" date="2019" name="Int. J. Syst. Evol. Microbiol.">
        <title>The Global Catalogue of Microorganisms (GCM) 10K type strain sequencing project: providing services to taxonomists for standard genome sequencing and annotation.</title>
        <authorList>
            <consortium name="The Broad Institute Genomics Platform"/>
            <consortium name="The Broad Institute Genome Sequencing Center for Infectious Disease"/>
            <person name="Wu L."/>
            <person name="Ma J."/>
        </authorList>
    </citation>
    <scope>NUCLEOTIDE SEQUENCE [LARGE SCALE GENOMIC DNA]</scope>
    <source>
        <strain evidence="2">KCTC 42398</strain>
    </source>
</reference>
<gene>
    <name evidence="1" type="ORF">ACFSR8_03155</name>
</gene>
<evidence type="ECO:0000313" key="1">
    <source>
        <dbReference type="EMBL" id="MFD2725197.1"/>
    </source>
</evidence>
<dbReference type="Proteomes" id="UP001597476">
    <property type="component" value="Unassembled WGS sequence"/>
</dbReference>
<organism evidence="1 2">
    <name type="scientific">Hyunsoonleella rubra</name>
    <dbReference type="NCBI Taxonomy" id="1737062"/>
    <lineage>
        <taxon>Bacteria</taxon>
        <taxon>Pseudomonadati</taxon>
        <taxon>Bacteroidota</taxon>
        <taxon>Flavobacteriia</taxon>
        <taxon>Flavobacteriales</taxon>
        <taxon>Flavobacteriaceae</taxon>
    </lineage>
</organism>
<accession>A0ABW5T7D5</accession>
<proteinExistence type="predicted"/>
<comment type="caution">
    <text evidence="1">The sequence shown here is derived from an EMBL/GenBank/DDBJ whole genome shotgun (WGS) entry which is preliminary data.</text>
</comment>
<evidence type="ECO:0008006" key="3">
    <source>
        <dbReference type="Google" id="ProtNLM"/>
    </source>
</evidence>
<sequence length="246" mass="26116">MRKNIILIFTVFSLVLFTNCKENDDTPAILNIDYVGFESGFTIGVAPDGNISQEVRIAVSIISSSDRTFELTVNEDFTTADASAYSIPSSVTVPANNNVGGFLVDVVGPNVNPSGEDVVVIDIINTAEGLLKSEGIALNLKQECPNPELILDITFDSWPEEIYWKVVDDADNTVFESATPADFGAYAGLADGIIKAMCLSSGSYTFSISDLFDDGAGPFTLSLGNEVIFSSDGVYGAGVDVPVTIP</sequence>
<protein>
    <recommendedName>
        <fullName evidence="3">DUF4843 domain-containing protein</fullName>
    </recommendedName>
</protein>
<keyword evidence="2" id="KW-1185">Reference proteome</keyword>
<name>A0ABW5T7D5_9FLAO</name>
<dbReference type="RefSeq" id="WP_380288939.1">
    <property type="nucleotide sequence ID" value="NZ_JBHULY010000005.1"/>
</dbReference>